<evidence type="ECO:0000313" key="1">
    <source>
        <dbReference type="EMBL" id="GGG64754.1"/>
    </source>
</evidence>
<sequence length="130" mass="15499">MNEKQKKYMKEQKQAIYDDISTTFKLPVFEDEFAEDERPTDNHFFLIVYGDMRKTDSPKKVRQDIYVVYTSENNPDVDSNTLDILTVVSKVKGIDFERSMRERIKKGETDYYYDRVTIIFSRSLQKEVTI</sequence>
<reference evidence="1" key="2">
    <citation type="submission" date="2020-09" db="EMBL/GenBank/DDBJ databases">
        <authorList>
            <person name="Sun Q."/>
            <person name="Zhou Y."/>
        </authorList>
    </citation>
    <scope>NUCLEOTIDE SEQUENCE</scope>
    <source>
        <strain evidence="1">CGMCC 1.12754</strain>
    </source>
</reference>
<reference evidence="1" key="1">
    <citation type="journal article" date="2014" name="Int. J. Syst. Evol. Microbiol.">
        <title>Complete genome sequence of Corynebacterium casei LMG S-19264T (=DSM 44701T), isolated from a smear-ripened cheese.</title>
        <authorList>
            <consortium name="US DOE Joint Genome Institute (JGI-PGF)"/>
            <person name="Walter F."/>
            <person name="Albersmeier A."/>
            <person name="Kalinowski J."/>
            <person name="Ruckert C."/>
        </authorList>
    </citation>
    <scope>NUCLEOTIDE SEQUENCE</scope>
    <source>
        <strain evidence="1">CGMCC 1.12754</strain>
    </source>
</reference>
<proteinExistence type="predicted"/>
<dbReference type="Proteomes" id="UP000622860">
    <property type="component" value="Unassembled WGS sequence"/>
</dbReference>
<evidence type="ECO:0000313" key="2">
    <source>
        <dbReference type="Proteomes" id="UP000622860"/>
    </source>
</evidence>
<organism evidence="1 2">
    <name type="scientific">Virgibacillus oceani</name>
    <dbReference type="NCBI Taxonomy" id="1479511"/>
    <lineage>
        <taxon>Bacteria</taxon>
        <taxon>Bacillati</taxon>
        <taxon>Bacillota</taxon>
        <taxon>Bacilli</taxon>
        <taxon>Bacillales</taxon>
        <taxon>Bacillaceae</taxon>
        <taxon>Virgibacillus</taxon>
    </lineage>
</organism>
<comment type="caution">
    <text evidence="1">The sequence shown here is derived from an EMBL/GenBank/DDBJ whole genome shotgun (WGS) entry which is preliminary data.</text>
</comment>
<name>A0A917LYW4_9BACI</name>
<accession>A0A917LYW4</accession>
<dbReference type="EMBL" id="BMFR01000001">
    <property type="protein sequence ID" value="GGG64754.1"/>
    <property type="molecule type" value="Genomic_DNA"/>
</dbReference>
<keyword evidence="2" id="KW-1185">Reference proteome</keyword>
<dbReference type="AlphaFoldDB" id="A0A917LYW4"/>
<protein>
    <recommendedName>
        <fullName evidence="3">Phage protein</fullName>
    </recommendedName>
</protein>
<gene>
    <name evidence="1" type="ORF">GCM10011398_05470</name>
</gene>
<evidence type="ECO:0008006" key="3">
    <source>
        <dbReference type="Google" id="ProtNLM"/>
    </source>
</evidence>